<keyword evidence="7" id="KW-1185">Reference proteome</keyword>
<dbReference type="PROSITE" id="PS50059">
    <property type="entry name" value="FKBP_PPIASE"/>
    <property type="match status" value="1"/>
</dbReference>
<evidence type="ECO:0000313" key="6">
    <source>
        <dbReference type="EMBL" id="MBC5833384.1"/>
    </source>
</evidence>
<evidence type="ECO:0000313" key="7">
    <source>
        <dbReference type="Proteomes" id="UP000605990"/>
    </source>
</evidence>
<dbReference type="InterPro" id="IPR019869">
    <property type="entry name" value="Motility-assoc_PPIase_GldI"/>
</dbReference>
<dbReference type="PROSITE" id="PS51257">
    <property type="entry name" value="PROKAR_LIPOPROTEIN"/>
    <property type="match status" value="1"/>
</dbReference>
<evidence type="ECO:0000256" key="4">
    <source>
        <dbReference type="RuleBase" id="RU003915"/>
    </source>
</evidence>
<dbReference type="RefSeq" id="WP_166124639.1">
    <property type="nucleotide sequence ID" value="NZ_JAANOQ010000001.1"/>
</dbReference>
<dbReference type="Pfam" id="PF00254">
    <property type="entry name" value="FKBP_C"/>
    <property type="match status" value="1"/>
</dbReference>
<gene>
    <name evidence="6" type="primary">gldI</name>
    <name evidence="6" type="ORF">H8R27_00660</name>
</gene>
<dbReference type="InterPro" id="IPR046357">
    <property type="entry name" value="PPIase_dom_sf"/>
</dbReference>
<evidence type="ECO:0000256" key="3">
    <source>
        <dbReference type="PROSITE-ProRule" id="PRU00277"/>
    </source>
</evidence>
<dbReference type="InterPro" id="IPR001179">
    <property type="entry name" value="PPIase_FKBP_dom"/>
</dbReference>
<dbReference type="SUPFAM" id="SSF54534">
    <property type="entry name" value="FKBP-like"/>
    <property type="match status" value="1"/>
</dbReference>
<dbReference type="Proteomes" id="UP000605990">
    <property type="component" value="Unassembled WGS sequence"/>
</dbReference>
<accession>A0ABR7IUD6</accession>
<comment type="similarity">
    <text evidence="4">Belongs to the FKBP-type PPIase family.</text>
</comment>
<reference evidence="6 7" key="1">
    <citation type="submission" date="2020-08" db="EMBL/GenBank/DDBJ databases">
        <title>Description of novel Flavobacterium F-408 isolate.</title>
        <authorList>
            <person name="Saticioglu I.B."/>
            <person name="Duman M."/>
            <person name="Altun S."/>
        </authorList>
    </citation>
    <scope>NUCLEOTIDE SEQUENCE [LARGE SCALE GENOMIC DNA]</scope>
    <source>
        <strain evidence="6 7">F-408</strain>
    </source>
</reference>
<proteinExistence type="inferred from homology"/>
<comment type="catalytic activity">
    <reaction evidence="1 3 4">
        <text>[protein]-peptidylproline (omega=180) = [protein]-peptidylproline (omega=0)</text>
        <dbReference type="Rhea" id="RHEA:16237"/>
        <dbReference type="Rhea" id="RHEA-COMP:10747"/>
        <dbReference type="Rhea" id="RHEA-COMP:10748"/>
        <dbReference type="ChEBI" id="CHEBI:83833"/>
        <dbReference type="ChEBI" id="CHEBI:83834"/>
        <dbReference type="EC" id="5.2.1.8"/>
    </reaction>
</comment>
<evidence type="ECO:0000259" key="5">
    <source>
        <dbReference type="PROSITE" id="PS50059"/>
    </source>
</evidence>
<dbReference type="Gene3D" id="3.10.50.40">
    <property type="match status" value="1"/>
</dbReference>
<evidence type="ECO:0000256" key="2">
    <source>
        <dbReference type="ARBA" id="ARBA00023110"/>
    </source>
</evidence>
<feature type="domain" description="PPIase FKBP-type" evidence="5">
    <location>
        <begin position="90"/>
        <end position="177"/>
    </location>
</feature>
<keyword evidence="2 3" id="KW-0697">Rotamase</keyword>
<name>A0ABR7IUD6_9FLAO</name>
<dbReference type="NCBIfam" id="TIGR03516">
    <property type="entry name" value="ppisom_GldI"/>
    <property type="match status" value="1"/>
</dbReference>
<protein>
    <recommendedName>
        <fullName evidence="4">Peptidyl-prolyl cis-trans isomerase</fullName>
        <ecNumber evidence="4">5.2.1.8</ecNumber>
    </recommendedName>
</protein>
<evidence type="ECO:0000256" key="1">
    <source>
        <dbReference type="ARBA" id="ARBA00000971"/>
    </source>
</evidence>
<comment type="caution">
    <text evidence="6">The sequence shown here is derived from an EMBL/GenBank/DDBJ whole genome shotgun (WGS) entry which is preliminary data.</text>
</comment>
<keyword evidence="3 4" id="KW-0413">Isomerase</keyword>
<organism evidence="6 7">
    <name type="scientific">Flavobacterium bernardetii</name>
    <dbReference type="NCBI Taxonomy" id="2813823"/>
    <lineage>
        <taxon>Bacteria</taxon>
        <taxon>Pseudomonadati</taxon>
        <taxon>Bacteroidota</taxon>
        <taxon>Flavobacteriia</taxon>
        <taxon>Flavobacteriales</taxon>
        <taxon>Flavobacteriaceae</taxon>
        <taxon>Flavobacterium</taxon>
    </lineage>
</organism>
<sequence>MKTFKYILVVGLGTFLTSCSEQQARKPISHSSGTFMKESIDRNKKMNSQEKEAIAKIIKKDTAHIYNISEKGFWYAYKTKSSENVFPVKGDVVTFDYEVTDLYGNTIYSVAELKTQTYHVDKQNIMSGLRNGIKLMHKGDKVKFIFPSQSAYGYHGDDKKIGTNQPIICIVTLNEIKTVTPE</sequence>
<dbReference type="EMBL" id="JACRUN010000001">
    <property type="protein sequence ID" value="MBC5833384.1"/>
    <property type="molecule type" value="Genomic_DNA"/>
</dbReference>
<dbReference type="EC" id="5.2.1.8" evidence="4"/>